<dbReference type="InterPro" id="IPR030678">
    <property type="entry name" value="Peptide/Ni-bd"/>
</dbReference>
<comment type="caution">
    <text evidence="5">The sequence shown here is derived from an EMBL/GenBank/DDBJ whole genome shotgun (WGS) entry which is preliminary data.</text>
</comment>
<reference evidence="5" key="1">
    <citation type="journal article" date="2021" name="PeerJ">
        <title>Extensive microbial diversity within the chicken gut microbiome revealed by metagenomics and culture.</title>
        <authorList>
            <person name="Gilroy R."/>
            <person name="Ravi A."/>
            <person name="Getino M."/>
            <person name="Pursley I."/>
            <person name="Horton D.L."/>
            <person name="Alikhan N.F."/>
            <person name="Baker D."/>
            <person name="Gharbi K."/>
            <person name="Hall N."/>
            <person name="Watson M."/>
            <person name="Adriaenssens E.M."/>
            <person name="Foster-Nyarko E."/>
            <person name="Jarju S."/>
            <person name="Secka A."/>
            <person name="Antonio M."/>
            <person name="Oren A."/>
            <person name="Chaudhuri R.R."/>
            <person name="La Ragione R."/>
            <person name="Hildebrand F."/>
            <person name="Pallen M.J."/>
        </authorList>
    </citation>
    <scope>NUCLEOTIDE SEQUENCE</scope>
    <source>
        <strain evidence="5">CHK189-11263</strain>
    </source>
</reference>
<dbReference type="GO" id="GO:0043190">
    <property type="term" value="C:ATP-binding cassette (ABC) transporter complex"/>
    <property type="evidence" value="ECO:0007669"/>
    <property type="project" value="InterPro"/>
</dbReference>
<feature type="chain" id="PRO_5038635652" evidence="3">
    <location>
        <begin position="25"/>
        <end position="531"/>
    </location>
</feature>
<evidence type="ECO:0000256" key="1">
    <source>
        <dbReference type="ARBA" id="ARBA00022729"/>
    </source>
</evidence>
<dbReference type="Gene3D" id="3.90.76.10">
    <property type="entry name" value="Dipeptide-binding Protein, Domain 1"/>
    <property type="match status" value="1"/>
</dbReference>
<dbReference type="PANTHER" id="PTHR30290:SF38">
    <property type="entry name" value="D,D-DIPEPTIDE-BINDING PERIPLASMIC PROTEIN DDPA-RELATED"/>
    <property type="match status" value="1"/>
</dbReference>
<feature type="domain" description="Solute-binding protein family 5" evidence="4">
    <location>
        <begin position="93"/>
        <end position="446"/>
    </location>
</feature>
<dbReference type="EMBL" id="DWYC01000001">
    <property type="protein sequence ID" value="HJB55924.1"/>
    <property type="molecule type" value="Genomic_DNA"/>
</dbReference>
<dbReference type="Gene3D" id="3.40.190.10">
    <property type="entry name" value="Periplasmic binding protein-like II"/>
    <property type="match status" value="1"/>
</dbReference>
<evidence type="ECO:0000256" key="2">
    <source>
        <dbReference type="SAM" id="MobiDB-lite"/>
    </source>
</evidence>
<gene>
    <name evidence="5" type="ORF">H9714_00035</name>
</gene>
<name>A0A9D2M974_9FIRM</name>
<proteinExistence type="predicted"/>
<accession>A0A9D2M974</accession>
<dbReference type="GO" id="GO:1904680">
    <property type="term" value="F:peptide transmembrane transporter activity"/>
    <property type="evidence" value="ECO:0007669"/>
    <property type="project" value="TreeGrafter"/>
</dbReference>
<dbReference type="CDD" id="cd08502">
    <property type="entry name" value="PBP2_NikA_DppA_OppA_like_16"/>
    <property type="match status" value="1"/>
</dbReference>
<dbReference type="SUPFAM" id="SSF53850">
    <property type="entry name" value="Periplasmic binding protein-like II"/>
    <property type="match status" value="1"/>
</dbReference>
<dbReference type="PANTHER" id="PTHR30290">
    <property type="entry name" value="PERIPLASMIC BINDING COMPONENT OF ABC TRANSPORTER"/>
    <property type="match status" value="1"/>
</dbReference>
<dbReference type="GO" id="GO:0015833">
    <property type="term" value="P:peptide transport"/>
    <property type="evidence" value="ECO:0007669"/>
    <property type="project" value="TreeGrafter"/>
</dbReference>
<feature type="signal peptide" evidence="3">
    <location>
        <begin position="1"/>
        <end position="24"/>
    </location>
</feature>
<dbReference type="PROSITE" id="PS51257">
    <property type="entry name" value="PROKAR_LIPOPROTEIN"/>
    <property type="match status" value="1"/>
</dbReference>
<evidence type="ECO:0000313" key="6">
    <source>
        <dbReference type="Proteomes" id="UP000824208"/>
    </source>
</evidence>
<dbReference type="InterPro" id="IPR039424">
    <property type="entry name" value="SBP_5"/>
</dbReference>
<dbReference type="AlphaFoldDB" id="A0A9D2M974"/>
<protein>
    <submittedName>
        <fullName evidence="5">ABC transporter substrate-binding protein</fullName>
    </submittedName>
</protein>
<evidence type="ECO:0000313" key="5">
    <source>
        <dbReference type="EMBL" id="HJB55924.1"/>
    </source>
</evidence>
<keyword evidence="1 3" id="KW-0732">Signal</keyword>
<reference evidence="5" key="2">
    <citation type="submission" date="2021-04" db="EMBL/GenBank/DDBJ databases">
        <authorList>
            <person name="Gilroy R."/>
        </authorList>
    </citation>
    <scope>NUCLEOTIDE SEQUENCE</scope>
    <source>
        <strain evidence="5">CHK189-11263</strain>
    </source>
</reference>
<feature type="region of interest" description="Disordered" evidence="2">
    <location>
        <begin position="25"/>
        <end position="47"/>
    </location>
</feature>
<dbReference type="Gene3D" id="3.10.105.10">
    <property type="entry name" value="Dipeptide-binding Protein, Domain 3"/>
    <property type="match status" value="1"/>
</dbReference>
<dbReference type="Proteomes" id="UP000824208">
    <property type="component" value="Unassembled WGS sequence"/>
</dbReference>
<organism evidence="5 6">
    <name type="scientific">Candidatus Flavonifractor intestinipullorum</name>
    <dbReference type="NCBI Taxonomy" id="2838587"/>
    <lineage>
        <taxon>Bacteria</taxon>
        <taxon>Bacillati</taxon>
        <taxon>Bacillota</taxon>
        <taxon>Clostridia</taxon>
        <taxon>Eubacteriales</taxon>
        <taxon>Oscillospiraceae</taxon>
        <taxon>Flavonifractor</taxon>
    </lineage>
</organism>
<dbReference type="PIRSF" id="PIRSF002741">
    <property type="entry name" value="MppA"/>
    <property type="match status" value="1"/>
</dbReference>
<dbReference type="Pfam" id="PF00496">
    <property type="entry name" value="SBP_bac_5"/>
    <property type="match status" value="1"/>
</dbReference>
<dbReference type="InterPro" id="IPR000914">
    <property type="entry name" value="SBP_5_dom"/>
</dbReference>
<dbReference type="GO" id="GO:0042597">
    <property type="term" value="C:periplasmic space"/>
    <property type="evidence" value="ECO:0007669"/>
    <property type="project" value="UniProtKB-ARBA"/>
</dbReference>
<evidence type="ECO:0000256" key="3">
    <source>
        <dbReference type="SAM" id="SignalP"/>
    </source>
</evidence>
<sequence length="531" mass="57468">MRSSHLARLAALALSSALVLSACGGPGSSPSSAPSQGGTTGETTEQTSYKSELNIGIAANPPSLDPHGINSNIVGGIGMHIYEPLFTLNADYEPTPVLADSYTVSDDGLVYTITLRQGVLFHNGQEMTADDVVASMNLWLERCSKAELISGSTFAKADDYTVTLTVPQASSDIINILAAPIQFAAIYPKSVVDAAGPDGITEYIGTGPYKLDEWLQDQYVKLTRFEDYQSPEGESSGLAGEKQAATETIYFRVVTDNSTRIAGLQTGQYDIIEDLPLDRYEELASDSNLTMDVETGGTLNLFFNTTQGPLANQTLRQAVLAALNCDDIMLAAYGNASLYTLDPGWCDPNDAIWGSEAGAEYYSQNNIAKAQELMAEAGYNNEPIVLVTTPDYSEMYNATLVVQEQLRQAGFNAEVEQYDFGTFMEHRADPAQFDLFITSNSYNPLPVQLSVLSEAWAGLNAPEVAEGISAIRFAASTEEASAAWDNLQEFLYEYGAATVLGHYTGVYALRTGVEGFDYLRYPIYWNVKVPA</sequence>
<evidence type="ECO:0000259" key="4">
    <source>
        <dbReference type="Pfam" id="PF00496"/>
    </source>
</evidence>